<evidence type="ECO:0000259" key="7">
    <source>
        <dbReference type="PROSITE" id="PS51007"/>
    </source>
</evidence>
<dbReference type="PANTHER" id="PTHR35936">
    <property type="entry name" value="MEMBRANE-BOUND LYTIC MUREIN TRANSGLYCOSYLASE F"/>
    <property type="match status" value="1"/>
</dbReference>
<dbReference type="InterPro" id="IPR036909">
    <property type="entry name" value="Cyt_c-like_dom_sf"/>
</dbReference>
<dbReference type="Pfam" id="PF13442">
    <property type="entry name" value="Cytochrome_CBB3"/>
    <property type="match status" value="1"/>
</dbReference>
<comment type="caution">
    <text evidence="8">The sequence shown here is derived from an EMBL/GenBank/DDBJ whole genome shotgun (WGS) entry which is preliminary data.</text>
</comment>
<dbReference type="Gene3D" id="1.10.760.10">
    <property type="entry name" value="Cytochrome c-like domain"/>
    <property type="match status" value="1"/>
</dbReference>
<feature type="chain" id="PRO_5020312397" evidence="6">
    <location>
        <begin position="23"/>
        <end position="371"/>
    </location>
</feature>
<evidence type="ECO:0000256" key="5">
    <source>
        <dbReference type="PROSITE-ProRule" id="PRU00433"/>
    </source>
</evidence>
<gene>
    <name evidence="8" type="ORF">EV670_2596</name>
</gene>
<dbReference type="GO" id="GO:0046872">
    <property type="term" value="F:metal ion binding"/>
    <property type="evidence" value="ECO:0007669"/>
    <property type="project" value="UniProtKB-KW"/>
</dbReference>
<reference evidence="8 9" key="1">
    <citation type="submission" date="2019-02" db="EMBL/GenBank/DDBJ databases">
        <title>Genomic Encyclopedia of Type Strains, Phase IV (KMG-IV): sequencing the most valuable type-strain genomes for metagenomic binning, comparative biology and taxonomic classification.</title>
        <authorList>
            <person name="Goeker M."/>
        </authorList>
    </citation>
    <scope>NUCLEOTIDE SEQUENCE [LARGE SCALE GENOMIC DNA]</scope>
    <source>
        <strain evidence="8 9">DSM 19570</strain>
    </source>
</reference>
<sequence length="371" mass="38945">MRAVQILGLAAALACGAAASQAAVAPASASPLRLCADPANLPFSSSTADPAAPGLYVEIGSAVAQALGRPLHTVWSLSIFGKRNLRTTLLAGQCDLAVGLPAEAGFMGPRLIFTQPILQLGYALVLPPDSPARSIDDLKGLRVAVQFGSPPQGLLAARSDITSVTAMDPEEAMRRLAAGEADAAFLWGASAGYINRVLLNERYRLVPVQGPQLQFQAAIGLSNKQPGLRDEVDAVLPALAPRIRELSAKYAVTAGAPVVLAAAGSQQLALAEALASPAAAATADARRVDPGKGKEIFNSTCAHCHGPSGVVEDRKINLRRLQLKYGEQLEETYFTTVNGGRPSKGMPAWKEVFTHQDLSDILGYLRTIQEK</sequence>
<organism evidence="8 9">
    <name type="scientific">Rivibacter subsaxonicus</name>
    <dbReference type="NCBI Taxonomy" id="457575"/>
    <lineage>
        <taxon>Bacteria</taxon>
        <taxon>Pseudomonadati</taxon>
        <taxon>Pseudomonadota</taxon>
        <taxon>Betaproteobacteria</taxon>
        <taxon>Burkholderiales</taxon>
        <taxon>Rivibacter</taxon>
    </lineage>
</organism>
<feature type="domain" description="Cytochrome c" evidence="7">
    <location>
        <begin position="288"/>
        <end position="369"/>
    </location>
</feature>
<dbReference type="OrthoDB" id="8555942at2"/>
<evidence type="ECO:0000256" key="2">
    <source>
        <dbReference type="ARBA" id="ARBA00022723"/>
    </source>
</evidence>
<evidence type="ECO:0000313" key="8">
    <source>
        <dbReference type="EMBL" id="RZT98186.1"/>
    </source>
</evidence>
<proteinExistence type="predicted"/>
<dbReference type="SMART" id="SM00062">
    <property type="entry name" value="PBPb"/>
    <property type="match status" value="1"/>
</dbReference>
<keyword evidence="4 5" id="KW-0408">Iron</keyword>
<evidence type="ECO:0000256" key="6">
    <source>
        <dbReference type="SAM" id="SignalP"/>
    </source>
</evidence>
<dbReference type="InterPro" id="IPR001638">
    <property type="entry name" value="Solute-binding_3/MltF_N"/>
</dbReference>
<keyword evidence="2 5" id="KW-0479">Metal-binding</keyword>
<dbReference type="SUPFAM" id="SSF46626">
    <property type="entry name" value="Cytochrome c"/>
    <property type="match status" value="1"/>
</dbReference>
<dbReference type="PANTHER" id="PTHR35936:SF17">
    <property type="entry name" value="ARGININE-BINDING EXTRACELLULAR PROTEIN ARTP"/>
    <property type="match status" value="1"/>
</dbReference>
<dbReference type="SUPFAM" id="SSF53850">
    <property type="entry name" value="Periplasmic binding protein-like II"/>
    <property type="match status" value="1"/>
</dbReference>
<dbReference type="InterPro" id="IPR009056">
    <property type="entry name" value="Cyt_c-like_dom"/>
</dbReference>
<dbReference type="GO" id="GO:0009055">
    <property type="term" value="F:electron transfer activity"/>
    <property type="evidence" value="ECO:0007669"/>
    <property type="project" value="InterPro"/>
</dbReference>
<name>A0A4Q7VP48_9BURK</name>
<keyword evidence="1 5" id="KW-0349">Heme</keyword>
<evidence type="ECO:0000256" key="4">
    <source>
        <dbReference type="ARBA" id="ARBA00023004"/>
    </source>
</evidence>
<dbReference type="RefSeq" id="WP_130432696.1">
    <property type="nucleotide sequence ID" value="NZ_SHKP01000006.1"/>
</dbReference>
<keyword evidence="3 6" id="KW-0732">Signal</keyword>
<dbReference type="EMBL" id="SHKP01000006">
    <property type="protein sequence ID" value="RZT98186.1"/>
    <property type="molecule type" value="Genomic_DNA"/>
</dbReference>
<evidence type="ECO:0000256" key="3">
    <source>
        <dbReference type="ARBA" id="ARBA00022729"/>
    </source>
</evidence>
<accession>A0A4Q7VP48</accession>
<protein>
    <submittedName>
        <fullName evidence="8">ABC-type amino acid transport substrate-binding protein</fullName>
    </submittedName>
</protein>
<dbReference type="AlphaFoldDB" id="A0A4Q7VP48"/>
<feature type="signal peptide" evidence="6">
    <location>
        <begin position="1"/>
        <end position="22"/>
    </location>
</feature>
<evidence type="ECO:0000256" key="1">
    <source>
        <dbReference type="ARBA" id="ARBA00022617"/>
    </source>
</evidence>
<dbReference type="Proteomes" id="UP000293671">
    <property type="component" value="Unassembled WGS sequence"/>
</dbReference>
<dbReference type="Gene3D" id="3.40.190.10">
    <property type="entry name" value="Periplasmic binding protein-like II"/>
    <property type="match status" value="2"/>
</dbReference>
<keyword evidence="9" id="KW-1185">Reference proteome</keyword>
<dbReference type="PROSITE" id="PS51257">
    <property type="entry name" value="PROKAR_LIPOPROTEIN"/>
    <property type="match status" value="1"/>
</dbReference>
<dbReference type="PROSITE" id="PS51007">
    <property type="entry name" value="CYTC"/>
    <property type="match status" value="1"/>
</dbReference>
<evidence type="ECO:0000313" key="9">
    <source>
        <dbReference type="Proteomes" id="UP000293671"/>
    </source>
</evidence>
<dbReference type="GO" id="GO:0020037">
    <property type="term" value="F:heme binding"/>
    <property type="evidence" value="ECO:0007669"/>
    <property type="project" value="InterPro"/>
</dbReference>